<protein>
    <recommendedName>
        <fullName evidence="8">ARID domain-containing protein</fullName>
    </recommendedName>
</protein>
<evidence type="ECO:0000256" key="5">
    <source>
        <dbReference type="ARBA" id="ARBA00023163"/>
    </source>
</evidence>
<dbReference type="GO" id="GO:0000976">
    <property type="term" value="F:transcription cis-regulatory region binding"/>
    <property type="evidence" value="ECO:0007669"/>
    <property type="project" value="TreeGrafter"/>
</dbReference>
<evidence type="ECO:0000313" key="9">
    <source>
        <dbReference type="Ensembl" id="ENSPMEP00000021998.1"/>
    </source>
</evidence>
<evidence type="ECO:0000256" key="1">
    <source>
        <dbReference type="ARBA" id="ARBA00004123"/>
    </source>
</evidence>
<proteinExistence type="predicted"/>
<feature type="compositionally biased region" description="Polar residues" evidence="7">
    <location>
        <begin position="517"/>
        <end position="533"/>
    </location>
</feature>
<feature type="domain" description="ARID" evidence="8">
    <location>
        <begin position="82"/>
        <end position="174"/>
    </location>
</feature>
<dbReference type="OrthoDB" id="1938591at2759"/>
<dbReference type="FunFam" id="1.10.150.60:FF:000004">
    <property type="entry name" value="AT-rich interactive domain-containing protein 5B"/>
    <property type="match status" value="1"/>
</dbReference>
<dbReference type="Ensembl" id="ENSPMET00000013839.1">
    <property type="protein sequence ID" value="ENSPMEP00000021998.1"/>
    <property type="gene ID" value="ENSPMEG00000002607.1"/>
</dbReference>
<comment type="subcellular location">
    <subcellularLocation>
        <location evidence="1">Nucleus</location>
    </subcellularLocation>
</comment>
<dbReference type="PROSITE" id="PS51011">
    <property type="entry name" value="ARID"/>
    <property type="match status" value="1"/>
</dbReference>
<dbReference type="GO" id="GO:0006357">
    <property type="term" value="P:regulation of transcription by RNA polymerase II"/>
    <property type="evidence" value="ECO:0007669"/>
    <property type="project" value="TreeGrafter"/>
</dbReference>
<feature type="region of interest" description="Disordered" evidence="7">
    <location>
        <begin position="504"/>
        <end position="533"/>
    </location>
</feature>
<dbReference type="STRING" id="48701.ENSPMEP00000021998"/>
<dbReference type="CTD" id="10865"/>
<dbReference type="RefSeq" id="XP_014839172.1">
    <property type="nucleotide sequence ID" value="XM_014983686.1"/>
</dbReference>
<evidence type="ECO:0000256" key="2">
    <source>
        <dbReference type="ARBA" id="ARBA00023015"/>
    </source>
</evidence>
<feature type="compositionally biased region" description="Polar residues" evidence="7">
    <location>
        <begin position="412"/>
        <end position="422"/>
    </location>
</feature>
<accession>A0A3B3Y4D1</accession>
<evidence type="ECO:0000256" key="7">
    <source>
        <dbReference type="SAM" id="MobiDB-lite"/>
    </source>
</evidence>
<keyword evidence="2" id="KW-0805">Transcription regulation</keyword>
<evidence type="ECO:0000256" key="4">
    <source>
        <dbReference type="ARBA" id="ARBA00023159"/>
    </source>
</evidence>
<dbReference type="CDD" id="cd16869">
    <property type="entry name" value="ARID_ARID5"/>
    <property type="match status" value="1"/>
</dbReference>
<feature type="compositionally biased region" description="Low complexity" evidence="7">
    <location>
        <begin position="324"/>
        <end position="363"/>
    </location>
</feature>
<keyword evidence="6" id="KW-0539">Nucleus</keyword>
<keyword evidence="3" id="KW-0238">DNA-binding</keyword>
<dbReference type="Pfam" id="PF01388">
    <property type="entry name" value="ARID"/>
    <property type="match status" value="1"/>
</dbReference>
<dbReference type="SUPFAM" id="SSF46774">
    <property type="entry name" value="ARID-like"/>
    <property type="match status" value="1"/>
</dbReference>
<feature type="region of interest" description="Disordered" evidence="7">
    <location>
        <begin position="171"/>
        <end position="266"/>
    </location>
</feature>
<dbReference type="Gene3D" id="1.10.150.60">
    <property type="entry name" value="ARID DNA-binding domain"/>
    <property type="match status" value="1"/>
</dbReference>
<feature type="compositionally biased region" description="Basic and acidic residues" evidence="7">
    <location>
        <begin position="244"/>
        <end position="253"/>
    </location>
</feature>
<keyword evidence="10" id="KW-1185">Reference proteome</keyword>
<feature type="compositionally biased region" description="Basic and acidic residues" evidence="7">
    <location>
        <begin position="171"/>
        <end position="180"/>
    </location>
</feature>
<reference evidence="9" key="1">
    <citation type="submission" date="2025-08" db="UniProtKB">
        <authorList>
            <consortium name="Ensembl"/>
        </authorList>
    </citation>
    <scope>IDENTIFICATION</scope>
</reference>
<dbReference type="GO" id="GO:0005634">
    <property type="term" value="C:nucleus"/>
    <property type="evidence" value="ECO:0007669"/>
    <property type="project" value="UniProtKB-SubCell"/>
</dbReference>
<feature type="region of interest" description="Disordered" evidence="7">
    <location>
        <begin position="295"/>
        <end position="424"/>
    </location>
</feature>
<dbReference type="KEGG" id="pmei:106915820"/>
<feature type="compositionally biased region" description="Basic and acidic residues" evidence="7">
    <location>
        <begin position="192"/>
        <end position="202"/>
    </location>
</feature>
<dbReference type="SMART" id="SM01014">
    <property type="entry name" value="ARID"/>
    <property type="match status" value="1"/>
</dbReference>
<dbReference type="PANTHER" id="PTHR13964:SF25">
    <property type="entry name" value="AT-RICH INTERACTIVE DOMAIN-CONTAINING PROTEIN 5A"/>
    <property type="match status" value="1"/>
</dbReference>
<evidence type="ECO:0000313" key="10">
    <source>
        <dbReference type="Proteomes" id="UP000261480"/>
    </source>
</evidence>
<name>A0A3B3Y4D1_9TELE</name>
<evidence type="ECO:0000259" key="8">
    <source>
        <dbReference type="PROSITE" id="PS51011"/>
    </source>
</evidence>
<dbReference type="InterPro" id="IPR051232">
    <property type="entry name" value="ARID/SWI1_ChromRemod"/>
</dbReference>
<dbReference type="GeneID" id="106915820"/>
<evidence type="ECO:0000256" key="3">
    <source>
        <dbReference type="ARBA" id="ARBA00023125"/>
    </source>
</evidence>
<keyword evidence="5" id="KW-0804">Transcription</keyword>
<reference evidence="9" key="2">
    <citation type="submission" date="2025-09" db="UniProtKB">
        <authorList>
            <consortium name="Ensembl"/>
        </authorList>
    </citation>
    <scope>IDENTIFICATION</scope>
</reference>
<keyword evidence="4" id="KW-0010">Activator</keyword>
<dbReference type="Proteomes" id="UP000261480">
    <property type="component" value="Unplaced"/>
</dbReference>
<organism evidence="9 10">
    <name type="scientific">Poecilia mexicana</name>
    <dbReference type="NCBI Taxonomy" id="48701"/>
    <lineage>
        <taxon>Eukaryota</taxon>
        <taxon>Metazoa</taxon>
        <taxon>Chordata</taxon>
        <taxon>Craniata</taxon>
        <taxon>Vertebrata</taxon>
        <taxon>Euteleostomi</taxon>
        <taxon>Actinopterygii</taxon>
        <taxon>Neopterygii</taxon>
        <taxon>Teleostei</taxon>
        <taxon>Neoteleostei</taxon>
        <taxon>Acanthomorphata</taxon>
        <taxon>Ovalentaria</taxon>
        <taxon>Atherinomorphae</taxon>
        <taxon>Cyprinodontiformes</taxon>
        <taxon>Poeciliidae</taxon>
        <taxon>Poeciliinae</taxon>
        <taxon>Poecilia</taxon>
    </lineage>
</organism>
<dbReference type="InterPro" id="IPR036431">
    <property type="entry name" value="ARID_dom_sf"/>
</dbReference>
<dbReference type="AlphaFoldDB" id="A0A3B3Y4D1"/>
<sequence>MEEVLASLNSDSQLGDFSFLCVCVCVCVCVCGVAEEDQSEASQQTAGSDEDKVRAKQASPCIIEIHDSTTECEEETGPSKVPMEEKAFVASLHCFMKDKGTPIERIPHLGFKQIDLWMIYKAVEKLGGYESVTTGRLWKKVYDELGGSPGSTSAATCTRRHYERLVLPFERHIKGEDDKPLPPSKPRKPYKRNQEGKVNKIDGKRKRSHSEREMDSELPQRSQDVVCPSESMMSPRFTLWPPSSDRRHPERPQPSRTAGDFCPPVNGHVLQAPNNWIPHLPSVTGEVISPLEKKKRMAQASLSLPLSSQREDKERPSVIHCSQSPARASSSRNCNSSEGSPLPLSSSSSRSPSPLSVSSEESPAGSGDKPRPSSTSAENCSVAAKVQEDNKPVSCDQPPTNTSAQKKDMPLVSSQTLTTDSVKSQRKDSAWNPYHKVHGKYFANPFHSPPSFSHSTSSFTKVTPKSVQLLRPSPIRPGYKLLHSRLLQTDNSLPFTKKLGGVTPWSYPTEKRDRSRTVQQKVPPSQQGLSQSATALPASCVLSSYDKSARDSRHHQPLHPALLPHRMRLPPSQLMYHSMPVGPSHSALIGPAVYPYPYAIPLLSPQVGYPLPAMSSVYPHKL</sequence>
<dbReference type="SMART" id="SM00501">
    <property type="entry name" value="BRIGHT"/>
    <property type="match status" value="1"/>
</dbReference>
<dbReference type="InterPro" id="IPR001606">
    <property type="entry name" value="ARID_dom"/>
</dbReference>
<dbReference type="PANTHER" id="PTHR13964">
    <property type="entry name" value="RBP-RELATED"/>
    <property type="match status" value="1"/>
</dbReference>
<evidence type="ECO:0000256" key="6">
    <source>
        <dbReference type="ARBA" id="ARBA00023242"/>
    </source>
</evidence>